<organism evidence="1 2">
    <name type="scientific">Anopheles atroparvus</name>
    <name type="common">European mosquito</name>
    <dbReference type="NCBI Taxonomy" id="41427"/>
    <lineage>
        <taxon>Eukaryota</taxon>
        <taxon>Metazoa</taxon>
        <taxon>Ecdysozoa</taxon>
        <taxon>Arthropoda</taxon>
        <taxon>Hexapoda</taxon>
        <taxon>Insecta</taxon>
        <taxon>Pterygota</taxon>
        <taxon>Neoptera</taxon>
        <taxon>Endopterygota</taxon>
        <taxon>Diptera</taxon>
        <taxon>Nematocera</taxon>
        <taxon>Culicoidea</taxon>
        <taxon>Culicidae</taxon>
        <taxon>Anophelinae</taxon>
        <taxon>Anopheles</taxon>
    </lineage>
</organism>
<dbReference type="Proteomes" id="UP000075880">
    <property type="component" value="Unassembled WGS sequence"/>
</dbReference>
<dbReference type="AlphaFoldDB" id="A0AAG5DMJ2"/>
<name>A0AAG5DMJ2_ANOAO</name>
<evidence type="ECO:0000313" key="1">
    <source>
        <dbReference type="EnsemblMetazoa" id="ENSAATROPP012567"/>
    </source>
</evidence>
<evidence type="ECO:0000313" key="2">
    <source>
        <dbReference type="Proteomes" id="UP000075880"/>
    </source>
</evidence>
<reference evidence="1" key="1">
    <citation type="submission" date="2024-04" db="UniProtKB">
        <authorList>
            <consortium name="EnsemblMetazoa"/>
        </authorList>
    </citation>
    <scope>IDENTIFICATION</scope>
    <source>
        <strain evidence="1">EBRO</strain>
    </source>
</reference>
<accession>A0AAG5DMJ2</accession>
<keyword evidence="2" id="KW-1185">Reference proteome</keyword>
<protein>
    <submittedName>
        <fullName evidence="1">Uncharacterized protein</fullName>
    </submittedName>
</protein>
<dbReference type="EnsemblMetazoa" id="ENSAATROPT013799">
    <property type="protein sequence ID" value="ENSAATROPP012567"/>
    <property type="gene ID" value="ENSAATROPG011202"/>
</dbReference>
<sequence>MLLWGRQVNYHYSHHPLTTCTHTHRFTHSTCTSLWEWKRPDVGVQGFDKSLLQPVPATFVHFRVRNGIRVAAFTSRNPISFTVCFSTAVGVM</sequence>
<proteinExistence type="predicted"/>